<sequence length="449" mass="48995">MHPATPPTTDAPVGRAHRTPLPRRRLLRGLLAVTVAAPLMFGAAACGDDDGGAADPNAPVKLSIFWWGGDARAKLTEDALALYTKKHPNVTFEKTWQANQGYFDKLATLTAGGNPPDLFQIDDNYLAEYAARNSTLDLTSYQKSGKLDTSKFPESLWQYGVVDGKLAGLAAGENTQGLVYNKTLLTTNNLPEPTTGMTWEEHIAWAEQVTAKTKVPGTQDPSADYKAFWVWLRQQGKDLYQGKELGFTAEDVTKWFDLWKGARDRKATPTADVIHEGNSSDVTKQLVVTGKSATSWVWANQMPDLKKNTKDELGVIAYPGDPSAQWARASMYWSVFKGSKHKDVAVDVINFLNNDVEAVKLLGTDRGLPSNLDLRRVVSDDTTDPAMKQSIAVEAELTQKFGKSPQVPIKGHSKVKSELIKAAENAQYGRATPAEAAAQFVEACKSAIA</sequence>
<dbReference type="Proteomes" id="UP000631791">
    <property type="component" value="Unassembled WGS sequence"/>
</dbReference>
<dbReference type="PROSITE" id="PS51318">
    <property type="entry name" value="TAT"/>
    <property type="match status" value="1"/>
</dbReference>
<keyword evidence="1" id="KW-0762">Sugar transport</keyword>
<dbReference type="RefSeq" id="WP_196923261.1">
    <property type="nucleotide sequence ID" value="NZ_JADOTY010000001.1"/>
</dbReference>
<accession>A0ABS0KAD9</accession>
<dbReference type="InterPro" id="IPR006059">
    <property type="entry name" value="SBP"/>
</dbReference>
<keyword evidence="2" id="KW-1185">Reference proteome</keyword>
<evidence type="ECO:0000313" key="1">
    <source>
        <dbReference type="EMBL" id="MBG6104892.1"/>
    </source>
</evidence>
<dbReference type="PANTHER" id="PTHR43649:SF11">
    <property type="entry name" value="ABC TRANSPORTER SUBSTRATE-BINDING PROTEIN YESO-RELATED"/>
    <property type="match status" value="1"/>
</dbReference>
<keyword evidence="1" id="KW-0813">Transport</keyword>
<organism evidence="1 2">
    <name type="scientific">Micromonospora vinacea</name>
    <dbReference type="NCBI Taxonomy" id="709878"/>
    <lineage>
        <taxon>Bacteria</taxon>
        <taxon>Bacillati</taxon>
        <taxon>Actinomycetota</taxon>
        <taxon>Actinomycetes</taxon>
        <taxon>Micromonosporales</taxon>
        <taxon>Micromonosporaceae</taxon>
        <taxon>Micromonospora</taxon>
    </lineage>
</organism>
<dbReference type="SUPFAM" id="SSF53850">
    <property type="entry name" value="Periplasmic binding protein-like II"/>
    <property type="match status" value="1"/>
</dbReference>
<dbReference type="Gene3D" id="3.40.190.10">
    <property type="entry name" value="Periplasmic binding protein-like II"/>
    <property type="match status" value="2"/>
</dbReference>
<dbReference type="InterPro" id="IPR006311">
    <property type="entry name" value="TAT_signal"/>
</dbReference>
<dbReference type="PANTHER" id="PTHR43649">
    <property type="entry name" value="ARABINOSE-BINDING PROTEIN-RELATED"/>
    <property type="match status" value="1"/>
</dbReference>
<evidence type="ECO:0000313" key="2">
    <source>
        <dbReference type="Proteomes" id="UP000631791"/>
    </source>
</evidence>
<protein>
    <submittedName>
        <fullName evidence="1">Multiple sugar transport system substrate-binding protein</fullName>
    </submittedName>
</protein>
<dbReference type="InterPro" id="IPR050490">
    <property type="entry name" value="Bact_solute-bd_prot1"/>
</dbReference>
<reference evidence="1 2" key="1">
    <citation type="submission" date="2020-11" db="EMBL/GenBank/DDBJ databases">
        <title>Sequencing the genomes of 1000 actinobacteria strains.</title>
        <authorList>
            <person name="Klenk H.-P."/>
        </authorList>
    </citation>
    <scope>NUCLEOTIDE SEQUENCE [LARGE SCALE GENOMIC DNA]</scope>
    <source>
        <strain evidence="1 2">DSM 101695</strain>
    </source>
</reference>
<comment type="caution">
    <text evidence="1">The sequence shown here is derived from an EMBL/GenBank/DDBJ whole genome shotgun (WGS) entry which is preliminary data.</text>
</comment>
<proteinExistence type="predicted"/>
<gene>
    <name evidence="1" type="ORF">IW249_005306</name>
</gene>
<dbReference type="Pfam" id="PF01547">
    <property type="entry name" value="SBP_bac_1"/>
    <property type="match status" value="1"/>
</dbReference>
<dbReference type="EMBL" id="JADOTY010000001">
    <property type="protein sequence ID" value="MBG6104892.1"/>
    <property type="molecule type" value="Genomic_DNA"/>
</dbReference>
<name>A0ABS0KAD9_9ACTN</name>